<dbReference type="CDD" id="cd05566">
    <property type="entry name" value="PTS_IIB_galactitol"/>
    <property type="match status" value="1"/>
</dbReference>
<accession>A0A3E3A9F9</accession>
<dbReference type="GO" id="GO:0009401">
    <property type="term" value="P:phosphoenolpyruvate-dependent sugar phosphotransferase system"/>
    <property type="evidence" value="ECO:0007669"/>
    <property type="project" value="InterPro"/>
</dbReference>
<dbReference type="Pfam" id="PF02302">
    <property type="entry name" value="PTS_IIB"/>
    <property type="match status" value="1"/>
</dbReference>
<dbReference type="Proteomes" id="UP001211987">
    <property type="component" value="Unassembled WGS sequence"/>
</dbReference>
<keyword evidence="3" id="KW-0813">Transport</keyword>
<dbReference type="EMBL" id="JAQLKE010000068">
    <property type="protein sequence ID" value="MDB7085970.1"/>
    <property type="molecule type" value="Genomic_DNA"/>
</dbReference>
<dbReference type="AlphaFoldDB" id="A0A3E3A9F9"/>
<keyword evidence="1" id="KW-0808">Transferase</keyword>
<keyword evidence="3" id="KW-0762">Sugar transport</keyword>
<dbReference type="PROSITE" id="PS51099">
    <property type="entry name" value="PTS_EIIB_TYPE_2"/>
    <property type="match status" value="1"/>
</dbReference>
<dbReference type="EMBL" id="QUSL01000037">
    <property type="protein sequence ID" value="RGD79305.1"/>
    <property type="molecule type" value="Genomic_DNA"/>
</dbReference>
<name>A0A3E3A9F9_9FIRM</name>
<proteinExistence type="predicted"/>
<dbReference type="InterPro" id="IPR003501">
    <property type="entry name" value="PTS_EIIB_2/3"/>
</dbReference>
<dbReference type="SUPFAM" id="SSF52794">
    <property type="entry name" value="PTS system IIB component-like"/>
    <property type="match status" value="1"/>
</dbReference>
<evidence type="ECO:0000313" key="4">
    <source>
        <dbReference type="EMBL" id="RGD79305.1"/>
    </source>
</evidence>
<reference evidence="4 5" key="1">
    <citation type="submission" date="2018-08" db="EMBL/GenBank/DDBJ databases">
        <title>A genome reference for cultivated species of the human gut microbiota.</title>
        <authorList>
            <person name="Zou Y."/>
            <person name="Xue W."/>
            <person name="Luo G."/>
        </authorList>
    </citation>
    <scope>NUCLEOTIDE SEQUENCE [LARGE SCALE GENOMIC DNA]</scope>
    <source>
        <strain evidence="4 5">OM06-4</strain>
    </source>
</reference>
<organism evidence="4 5">
    <name type="scientific">Thomasclavelia ramosa</name>
    <dbReference type="NCBI Taxonomy" id="1547"/>
    <lineage>
        <taxon>Bacteria</taxon>
        <taxon>Bacillati</taxon>
        <taxon>Bacillota</taxon>
        <taxon>Erysipelotrichia</taxon>
        <taxon>Erysipelotrichales</taxon>
        <taxon>Coprobacillaceae</taxon>
        <taxon>Thomasclavelia</taxon>
    </lineage>
</organism>
<protein>
    <submittedName>
        <fullName evidence="4">PTS galactitol transporter subunit IIB</fullName>
    </submittedName>
    <submittedName>
        <fullName evidence="3">PTS sugar transporter subunit IIB</fullName>
    </submittedName>
</protein>
<sequence>MKRIMIICGAGHATSTVVRTKVESWLKKEGLTNEVEVMQSSISAQTKDIAEGKYDIVISTTQVPESIKDKVIMGLGLLTGFGTEQVFAQVKERLGK</sequence>
<dbReference type="GO" id="GO:0008982">
    <property type="term" value="F:protein-N(PI)-phosphohistidine-sugar phosphotransferase activity"/>
    <property type="evidence" value="ECO:0007669"/>
    <property type="project" value="InterPro"/>
</dbReference>
<evidence type="ECO:0000313" key="5">
    <source>
        <dbReference type="Proteomes" id="UP000261032"/>
    </source>
</evidence>
<dbReference type="Proteomes" id="UP000261032">
    <property type="component" value="Unassembled WGS sequence"/>
</dbReference>
<gene>
    <name evidence="4" type="ORF">DXB93_16170</name>
    <name evidence="3" type="ORF">PM738_19520</name>
</gene>
<evidence type="ECO:0000259" key="2">
    <source>
        <dbReference type="PROSITE" id="PS51099"/>
    </source>
</evidence>
<dbReference type="Gene3D" id="3.40.50.2300">
    <property type="match status" value="1"/>
</dbReference>
<feature type="domain" description="PTS EIIB type-2" evidence="2">
    <location>
        <begin position="2"/>
        <end position="96"/>
    </location>
</feature>
<comment type="caution">
    <text evidence="4">The sequence shown here is derived from an EMBL/GenBank/DDBJ whole genome shotgun (WGS) entry which is preliminary data.</text>
</comment>
<reference evidence="3" key="2">
    <citation type="submission" date="2023-01" db="EMBL/GenBank/DDBJ databases">
        <title>Human gut microbiome strain richness.</title>
        <authorList>
            <person name="Chen-Liaw A."/>
        </authorList>
    </citation>
    <scope>NUCLEOTIDE SEQUENCE</scope>
    <source>
        <strain evidence="3">1001217st2_G6_1001217B_191108</strain>
    </source>
</reference>
<dbReference type="InterPro" id="IPR036095">
    <property type="entry name" value="PTS_EIIB-like_sf"/>
</dbReference>
<evidence type="ECO:0000313" key="3">
    <source>
        <dbReference type="EMBL" id="MDB7085970.1"/>
    </source>
</evidence>
<dbReference type="InterPro" id="IPR013011">
    <property type="entry name" value="PTS_EIIB_2"/>
</dbReference>
<dbReference type="RefSeq" id="WP_008791022.1">
    <property type="nucleotide sequence ID" value="NZ_BAABXX010000001.1"/>
</dbReference>
<evidence type="ECO:0000256" key="1">
    <source>
        <dbReference type="ARBA" id="ARBA00022679"/>
    </source>
</evidence>